<evidence type="ECO:0000256" key="1">
    <source>
        <dbReference type="SAM" id="Phobius"/>
    </source>
</evidence>
<keyword evidence="1" id="KW-1133">Transmembrane helix</keyword>
<dbReference type="PANTHER" id="PTHR41390">
    <property type="entry name" value="CHROMOSOME 7, WHOLE GENOME SHOTGUN SEQUENCE"/>
    <property type="match status" value="1"/>
</dbReference>
<protein>
    <submittedName>
        <fullName evidence="2">Uncharacterized protein</fullName>
    </submittedName>
</protein>
<sequence>MDKQGKPEQPQQQQQQVVVAPDAASILLPALKFGSITGSAGLVVGSVAGVLRNAPAVFFAAASGIQWFGLGTTYWGTRNFLIRGWDTGNGVTPRERVSASATAGAVAGGGVGLLTRGPRNLLPGGIMFGLFGFAGQSLYNIFFDKSLPSASASSTDTDEQPQNFWQRVAAKKWTPFTVLTDAQYKDMLSEKLLRLDAEIALVDEKIEELTRVANEDGGAVEETRGREGGK</sequence>
<comment type="caution">
    <text evidence="2">The sequence shown here is derived from an EMBL/GenBank/DDBJ whole genome shotgun (WGS) entry which is preliminary data.</text>
</comment>
<evidence type="ECO:0000313" key="2">
    <source>
        <dbReference type="EMBL" id="KAL1296538.1"/>
    </source>
</evidence>
<keyword evidence="3" id="KW-1185">Reference proteome</keyword>
<gene>
    <name evidence="2" type="ORF">AAFC00_000044</name>
</gene>
<dbReference type="Proteomes" id="UP001562354">
    <property type="component" value="Unassembled WGS sequence"/>
</dbReference>
<feature type="transmembrane region" description="Helical" evidence="1">
    <location>
        <begin position="33"/>
        <end position="51"/>
    </location>
</feature>
<evidence type="ECO:0000313" key="3">
    <source>
        <dbReference type="Proteomes" id="UP001562354"/>
    </source>
</evidence>
<keyword evidence="1" id="KW-0472">Membrane</keyword>
<dbReference type="GeneID" id="95973747"/>
<feature type="transmembrane region" description="Helical" evidence="1">
    <location>
        <begin position="121"/>
        <end position="142"/>
    </location>
</feature>
<dbReference type="EMBL" id="JBFMKM010000018">
    <property type="protein sequence ID" value="KAL1296538.1"/>
    <property type="molecule type" value="Genomic_DNA"/>
</dbReference>
<organism evidence="2 3">
    <name type="scientific">Neodothiora populina</name>
    <dbReference type="NCBI Taxonomy" id="2781224"/>
    <lineage>
        <taxon>Eukaryota</taxon>
        <taxon>Fungi</taxon>
        <taxon>Dikarya</taxon>
        <taxon>Ascomycota</taxon>
        <taxon>Pezizomycotina</taxon>
        <taxon>Dothideomycetes</taxon>
        <taxon>Dothideomycetidae</taxon>
        <taxon>Dothideales</taxon>
        <taxon>Dothioraceae</taxon>
        <taxon>Neodothiora</taxon>
    </lineage>
</organism>
<proteinExistence type="predicted"/>
<feature type="transmembrane region" description="Helical" evidence="1">
    <location>
        <begin position="97"/>
        <end position="115"/>
    </location>
</feature>
<reference evidence="2 3" key="1">
    <citation type="submission" date="2024-07" db="EMBL/GenBank/DDBJ databases">
        <title>Draft sequence of the Neodothiora populina.</title>
        <authorList>
            <person name="Drown D.D."/>
            <person name="Schuette U.S."/>
            <person name="Buechlein A.B."/>
            <person name="Rusch D.R."/>
            <person name="Winton L.W."/>
            <person name="Adams G.A."/>
        </authorList>
    </citation>
    <scope>NUCLEOTIDE SEQUENCE [LARGE SCALE GENOMIC DNA]</scope>
    <source>
        <strain evidence="2 3">CPC 39397</strain>
    </source>
</reference>
<accession>A0ABR3P1J9</accession>
<dbReference type="PANTHER" id="PTHR41390:SF1">
    <property type="entry name" value="NADH-UBIQUINONE OXIDOREDUCTASE 213 KDA SUBUNIT"/>
    <property type="match status" value="1"/>
</dbReference>
<dbReference type="RefSeq" id="XP_069196220.1">
    <property type="nucleotide sequence ID" value="XM_069344368.1"/>
</dbReference>
<name>A0ABR3P1J9_9PEZI</name>
<feature type="transmembrane region" description="Helical" evidence="1">
    <location>
        <begin position="57"/>
        <end position="76"/>
    </location>
</feature>
<keyword evidence="1" id="KW-0812">Transmembrane</keyword>